<accession>A0A2I1DKL3</accession>
<feature type="transmembrane region" description="Helical" evidence="1">
    <location>
        <begin position="76"/>
        <end position="93"/>
    </location>
</feature>
<comment type="caution">
    <text evidence="2">The sequence shown here is derived from an EMBL/GenBank/DDBJ whole genome shotgun (WGS) entry which is preliminary data.</text>
</comment>
<keyword evidence="1" id="KW-0812">Transmembrane</keyword>
<keyword evidence="1" id="KW-1133">Transmembrane helix</keyword>
<feature type="transmembrane region" description="Helical" evidence="1">
    <location>
        <begin position="12"/>
        <end position="30"/>
    </location>
</feature>
<name>A0A2I1DKL3_9PROT</name>
<keyword evidence="3" id="KW-1185">Reference proteome</keyword>
<dbReference type="AlphaFoldDB" id="A0A2I1DKL3"/>
<reference evidence="2 3" key="1">
    <citation type="submission" date="2017-03" db="EMBL/GenBank/DDBJ databases">
        <title>Draft genime sequence of the acidophilic sulfur-oxidizing bacterium Acidithiobacillus sp. SH, isolated from seawater.</title>
        <authorList>
            <person name="Sharmin S."/>
            <person name="Tokuhisa M."/>
            <person name="Kanao T."/>
            <person name="Kamimura K."/>
        </authorList>
    </citation>
    <scope>NUCLEOTIDE SEQUENCE [LARGE SCALE GENOMIC DNA]</scope>
    <source>
        <strain evidence="2 3">SH</strain>
    </source>
</reference>
<protein>
    <submittedName>
        <fullName evidence="2">Uncharacterized protein</fullName>
    </submittedName>
</protein>
<feature type="transmembrane region" description="Helical" evidence="1">
    <location>
        <begin position="99"/>
        <end position="118"/>
    </location>
</feature>
<dbReference type="RefSeq" id="WP_101538156.1">
    <property type="nucleotide sequence ID" value="NZ_MXAV01000036.1"/>
</dbReference>
<evidence type="ECO:0000313" key="3">
    <source>
        <dbReference type="Proteomes" id="UP000234329"/>
    </source>
</evidence>
<evidence type="ECO:0000313" key="2">
    <source>
        <dbReference type="EMBL" id="PKY10395.1"/>
    </source>
</evidence>
<gene>
    <name evidence="2" type="ORF">B1757_09855</name>
</gene>
<dbReference type="Proteomes" id="UP000234329">
    <property type="component" value="Unassembled WGS sequence"/>
</dbReference>
<keyword evidence="1" id="KW-0472">Membrane</keyword>
<evidence type="ECO:0000256" key="1">
    <source>
        <dbReference type="SAM" id="Phobius"/>
    </source>
</evidence>
<proteinExistence type="predicted"/>
<organism evidence="2 3">
    <name type="scientific">Acidithiobacillus marinus</name>
    <dbReference type="NCBI Taxonomy" id="187490"/>
    <lineage>
        <taxon>Bacteria</taxon>
        <taxon>Pseudomonadati</taxon>
        <taxon>Pseudomonadota</taxon>
        <taxon>Acidithiobacillia</taxon>
        <taxon>Acidithiobacillales</taxon>
        <taxon>Acidithiobacillaceae</taxon>
        <taxon>Acidithiobacillus</taxon>
    </lineage>
</organism>
<dbReference type="EMBL" id="MXAV01000036">
    <property type="protein sequence ID" value="PKY10395.1"/>
    <property type="molecule type" value="Genomic_DNA"/>
</dbReference>
<sequence length="140" mass="16040">MNKIKHPIAFQIVVPIFLFGFCLIMLILQLENGSGNFFVVYAFGMFASAVSLLFLSKRRVVKSRIYGDRYSSSIGLTILYLSAIFIYGCTMFWNMDQDLIGEVFGFFLMVVTSLVYIMDLTKEEGHIKPFFEAKNNASRR</sequence>
<dbReference type="InParanoid" id="A0A2I1DKL3"/>
<feature type="transmembrane region" description="Helical" evidence="1">
    <location>
        <begin position="36"/>
        <end position="55"/>
    </location>
</feature>